<organism evidence="14 15">
    <name type="scientific">Hypothenemus hampei</name>
    <name type="common">Coffee berry borer</name>
    <dbReference type="NCBI Taxonomy" id="57062"/>
    <lineage>
        <taxon>Eukaryota</taxon>
        <taxon>Metazoa</taxon>
        <taxon>Ecdysozoa</taxon>
        <taxon>Arthropoda</taxon>
        <taxon>Hexapoda</taxon>
        <taxon>Insecta</taxon>
        <taxon>Pterygota</taxon>
        <taxon>Neoptera</taxon>
        <taxon>Endopterygota</taxon>
        <taxon>Coleoptera</taxon>
        <taxon>Polyphaga</taxon>
        <taxon>Cucujiformia</taxon>
        <taxon>Curculionidae</taxon>
        <taxon>Scolytinae</taxon>
        <taxon>Hypothenemus</taxon>
    </lineage>
</organism>
<evidence type="ECO:0000313" key="15">
    <source>
        <dbReference type="Proteomes" id="UP001566132"/>
    </source>
</evidence>
<name>A0ABD1ECS0_HYPHA</name>
<evidence type="ECO:0000256" key="9">
    <source>
        <dbReference type="ARBA" id="ARBA00022801"/>
    </source>
</evidence>
<dbReference type="GO" id="GO:0005737">
    <property type="term" value="C:cytoplasm"/>
    <property type="evidence" value="ECO:0007669"/>
    <property type="project" value="UniProtKB-SubCell"/>
</dbReference>
<dbReference type="GO" id="GO:0005634">
    <property type="term" value="C:nucleus"/>
    <property type="evidence" value="ECO:0007669"/>
    <property type="project" value="UniProtKB-SubCell"/>
</dbReference>
<keyword evidence="10" id="KW-0539">Nucleus</keyword>
<accession>A0ABD1ECS0</accession>
<dbReference type="PANTHER" id="PTHR22930">
    <property type="match status" value="1"/>
</dbReference>
<evidence type="ECO:0000313" key="14">
    <source>
        <dbReference type="EMBL" id="KAL1492196.1"/>
    </source>
</evidence>
<gene>
    <name evidence="14" type="ORF">ABEB36_012679</name>
</gene>
<dbReference type="InterPro" id="IPR045249">
    <property type="entry name" value="HARBI1-like"/>
</dbReference>
<comment type="caution">
    <text evidence="14">The sequence shown here is derived from an EMBL/GenBank/DDBJ whole genome shotgun (WGS) entry which is preliminary data.</text>
</comment>
<feature type="domain" description="DDE Tnp4" evidence="13">
    <location>
        <begin position="76"/>
        <end position="224"/>
    </location>
</feature>
<evidence type="ECO:0000256" key="4">
    <source>
        <dbReference type="ARBA" id="ARBA00006958"/>
    </source>
</evidence>
<dbReference type="AlphaFoldDB" id="A0ABD1ECS0"/>
<evidence type="ECO:0000259" key="13">
    <source>
        <dbReference type="Pfam" id="PF13359"/>
    </source>
</evidence>
<dbReference type="InterPro" id="IPR026103">
    <property type="entry name" value="HARBI1_animal"/>
</dbReference>
<comment type="subcellular location">
    <subcellularLocation>
        <location evidence="3">Cytoplasm</location>
    </subcellularLocation>
    <subcellularLocation>
        <location evidence="2">Nucleus</location>
    </subcellularLocation>
</comment>
<evidence type="ECO:0000256" key="3">
    <source>
        <dbReference type="ARBA" id="ARBA00004496"/>
    </source>
</evidence>
<keyword evidence="15" id="KW-1185">Reference proteome</keyword>
<dbReference type="GO" id="GO:0046872">
    <property type="term" value="F:metal ion binding"/>
    <property type="evidence" value="ECO:0007669"/>
    <property type="project" value="UniProtKB-KW"/>
</dbReference>
<keyword evidence="6" id="KW-0963">Cytoplasm</keyword>
<keyword evidence="7" id="KW-0540">Nuclease</keyword>
<evidence type="ECO:0000256" key="10">
    <source>
        <dbReference type="ARBA" id="ARBA00023242"/>
    </source>
</evidence>
<comment type="function">
    <text evidence="12">Transposase-derived protein that may have nuclease activity. Does not have transposase activity.</text>
</comment>
<keyword evidence="8" id="KW-0479">Metal-binding</keyword>
<reference evidence="14 15" key="1">
    <citation type="submission" date="2024-05" db="EMBL/GenBank/DDBJ databases">
        <title>Genetic variation in Jamaican populations of the coffee berry borer (Hypothenemus hampei).</title>
        <authorList>
            <person name="Errbii M."/>
            <person name="Myrie A."/>
        </authorList>
    </citation>
    <scope>NUCLEOTIDE SEQUENCE [LARGE SCALE GENOMIC DNA]</scope>
    <source>
        <strain evidence="14">JA-Hopewell-2020-01-JO</strain>
        <tissue evidence="14">Whole body</tissue>
    </source>
</reference>
<evidence type="ECO:0000256" key="7">
    <source>
        <dbReference type="ARBA" id="ARBA00022722"/>
    </source>
</evidence>
<evidence type="ECO:0000256" key="1">
    <source>
        <dbReference type="ARBA" id="ARBA00001968"/>
    </source>
</evidence>
<evidence type="ECO:0000256" key="5">
    <source>
        <dbReference type="ARBA" id="ARBA00015519"/>
    </source>
</evidence>
<dbReference type="GO" id="GO:0004518">
    <property type="term" value="F:nuclease activity"/>
    <property type="evidence" value="ECO:0007669"/>
    <property type="project" value="UniProtKB-KW"/>
</dbReference>
<dbReference type="Pfam" id="PF13359">
    <property type="entry name" value="DDE_Tnp_4"/>
    <property type="match status" value="1"/>
</dbReference>
<keyword evidence="9" id="KW-0378">Hydrolase</keyword>
<dbReference type="EMBL" id="JBDJPC010000009">
    <property type="protein sequence ID" value="KAL1492196.1"/>
    <property type="molecule type" value="Genomic_DNA"/>
</dbReference>
<dbReference type="GO" id="GO:0016787">
    <property type="term" value="F:hydrolase activity"/>
    <property type="evidence" value="ECO:0007669"/>
    <property type="project" value="UniProtKB-KW"/>
</dbReference>
<evidence type="ECO:0000256" key="8">
    <source>
        <dbReference type="ARBA" id="ARBA00022723"/>
    </source>
</evidence>
<comment type="cofactor">
    <cofactor evidence="1">
        <name>a divalent metal cation</name>
        <dbReference type="ChEBI" id="CHEBI:60240"/>
    </cofactor>
</comment>
<evidence type="ECO:0000256" key="12">
    <source>
        <dbReference type="ARBA" id="ARBA00045850"/>
    </source>
</evidence>
<evidence type="ECO:0000256" key="2">
    <source>
        <dbReference type="ARBA" id="ARBA00004123"/>
    </source>
</evidence>
<protein>
    <recommendedName>
        <fullName evidence="5">Putative nuclease HARBI1</fullName>
    </recommendedName>
    <alternativeName>
        <fullName evidence="11">Harbinger transposase-derived nuclease</fullName>
    </alternativeName>
</protein>
<sequence length="278" mass="31974">MEVFLRTLGDPGFQEGIGVDIGVNQSTVSRSLISVSEAIYRKRNNWIQFPNTNELLAAAMNKWVNIKQMPRVIGIIDCTHIKIIKPSFHGEEYVNRKGLCSMNVQATCNAKEIFTSVDTSWLGSVHNSRIWRNSLIYGIMNNNMQEAALLGDEGYGVAPWMLTPFRNPTTAIQQNYNLVHARERVIIERCFGQLKRRFPMLNYTIRLKTERIPKYIVSAFVLHNIAKHLLDPYNDFDPIEIEAHPNEQMFEGNQAEIRNRGTLLRNQLAENMFYNAIN</sequence>
<dbReference type="Proteomes" id="UP001566132">
    <property type="component" value="Unassembled WGS sequence"/>
</dbReference>
<comment type="similarity">
    <text evidence="4">Belongs to the HARBI1 family.</text>
</comment>
<evidence type="ECO:0000256" key="6">
    <source>
        <dbReference type="ARBA" id="ARBA00022490"/>
    </source>
</evidence>
<dbReference type="PRINTS" id="PR02086">
    <property type="entry name" value="PUTNUCHARBI1"/>
</dbReference>
<dbReference type="PANTHER" id="PTHR22930:SF250">
    <property type="entry name" value="NUCLEASE HARBI1-LIKE PROTEIN"/>
    <property type="match status" value="1"/>
</dbReference>
<proteinExistence type="inferred from homology"/>
<dbReference type="InterPro" id="IPR027806">
    <property type="entry name" value="HARBI1_dom"/>
</dbReference>
<evidence type="ECO:0000256" key="11">
    <source>
        <dbReference type="ARBA" id="ARBA00030126"/>
    </source>
</evidence>